<dbReference type="Proteomes" id="UP000245699">
    <property type="component" value="Unassembled WGS sequence"/>
</dbReference>
<evidence type="ECO:0000313" key="8">
    <source>
        <dbReference type="EMBL" id="PVU87380.1"/>
    </source>
</evidence>
<evidence type="ECO:0000313" key="9">
    <source>
        <dbReference type="Proteomes" id="UP000245699"/>
    </source>
</evidence>
<dbReference type="InterPro" id="IPR050121">
    <property type="entry name" value="Cytochrome_P450_monoxygenase"/>
</dbReference>
<keyword evidence="7" id="KW-0472">Membrane</keyword>
<dbReference type="PRINTS" id="PR00463">
    <property type="entry name" value="EP450I"/>
</dbReference>
<keyword evidence="4 5" id="KW-0408">Iron</keyword>
<dbReference type="InterPro" id="IPR036396">
    <property type="entry name" value="Cyt_P450_sf"/>
</dbReference>
<dbReference type="GO" id="GO:0044550">
    <property type="term" value="P:secondary metabolite biosynthetic process"/>
    <property type="evidence" value="ECO:0007669"/>
    <property type="project" value="UniProtKB-ARBA"/>
</dbReference>
<keyword evidence="9" id="KW-1185">Reference proteome</keyword>
<keyword evidence="7" id="KW-1133">Transmembrane helix</keyword>
<dbReference type="PANTHER" id="PTHR24305:SF235">
    <property type="entry name" value="CYTOCHROME P450 MONOOXYGENASE APDB-RELATED"/>
    <property type="match status" value="1"/>
</dbReference>
<comment type="caution">
    <text evidence="8">The sequence shown here is derived from an EMBL/GenBank/DDBJ whole genome shotgun (WGS) entry which is preliminary data.</text>
</comment>
<keyword evidence="2 5" id="KW-0479">Metal-binding</keyword>
<comment type="cofactor">
    <cofactor evidence="1 5">
        <name>heme</name>
        <dbReference type="ChEBI" id="CHEBI:30413"/>
    </cofactor>
</comment>
<dbReference type="PROSITE" id="PS00086">
    <property type="entry name" value="CYTOCHROME_P450"/>
    <property type="match status" value="1"/>
</dbReference>
<keyword evidence="3 6" id="KW-0560">Oxidoreductase</keyword>
<evidence type="ECO:0000256" key="1">
    <source>
        <dbReference type="ARBA" id="ARBA00001971"/>
    </source>
</evidence>
<keyword evidence="7" id="KW-0812">Transmembrane</keyword>
<comment type="similarity">
    <text evidence="6">Belongs to the cytochrome P450 family.</text>
</comment>
<dbReference type="AlphaFoldDB" id="A0A2T9Y4W6"/>
<proteinExistence type="inferred from homology"/>
<feature type="transmembrane region" description="Helical" evidence="7">
    <location>
        <begin position="214"/>
        <end position="238"/>
    </location>
</feature>
<dbReference type="GO" id="GO:0020037">
    <property type="term" value="F:heme binding"/>
    <property type="evidence" value="ECO:0007669"/>
    <property type="project" value="InterPro"/>
</dbReference>
<dbReference type="Pfam" id="PF00067">
    <property type="entry name" value="p450"/>
    <property type="match status" value="1"/>
</dbReference>
<dbReference type="GO" id="GO:0016705">
    <property type="term" value="F:oxidoreductase activity, acting on paired donors, with incorporation or reduction of molecular oxygen"/>
    <property type="evidence" value="ECO:0007669"/>
    <property type="project" value="InterPro"/>
</dbReference>
<dbReference type="InterPro" id="IPR002401">
    <property type="entry name" value="Cyt_P450_E_grp-I"/>
</dbReference>
<evidence type="ECO:0008006" key="10">
    <source>
        <dbReference type="Google" id="ProtNLM"/>
    </source>
</evidence>
<sequence length="520" mass="59460">MSYLLPKNRFPLILNTKVIAGVLGTYTVSKLVYQAFFNPLNVIPGPWWVRFTSIPYIISLLRGNIVEFMSDLHEKFGPVVRVNPNEVSITCGSDIKRILSSYKYEKSKRYSNMNDICEDIFTTRSESYNKMRRKQVAPAFTHHGLETVDDVIMEVGIESLYQKFDEEINRNGGKSTTINYYNTFQNVSTDIIGELALGKSFNSIKNGGHLIIDYINIAIVMGALRTMLPFLIVLYYIVPKVVKLRNKAIKFTLDAIDERRKQNEENSYKPKRDDILQMYITAINSTNQKKLSNSELIKELVVMIGAGVDTTSTTMTWILHLYMMYPSVYQKVVKEINDSFPDRSKLIRYQEARKKLVYFVATVYESMRFRSVSGAPTYRMSSGDGVFLKDNTFIPPNTEMGLFIKGAHMDENVWNNPKSFNPDRFLGEEGEKLKKEVLAFGAGVRICPGKNLAWMEIFTILPNLIRKYEFKLPKDSIFGPQHVDETTGEPILAKASAYIVTAPTYPQRDCNIVISHKENV</sequence>
<evidence type="ECO:0000256" key="4">
    <source>
        <dbReference type="ARBA" id="ARBA00023004"/>
    </source>
</evidence>
<feature type="binding site" description="axial binding residue" evidence="5">
    <location>
        <position position="447"/>
    </location>
    <ligand>
        <name>heme</name>
        <dbReference type="ChEBI" id="CHEBI:30413"/>
    </ligand>
    <ligandPart>
        <name>Fe</name>
        <dbReference type="ChEBI" id="CHEBI:18248"/>
    </ligandPart>
</feature>
<dbReference type="STRING" id="61424.A0A2T9Y4W6"/>
<dbReference type="InterPro" id="IPR001128">
    <property type="entry name" value="Cyt_P450"/>
</dbReference>
<dbReference type="PRINTS" id="PR00385">
    <property type="entry name" value="P450"/>
</dbReference>
<keyword evidence="6" id="KW-0503">Monooxygenase</keyword>
<dbReference type="InterPro" id="IPR017972">
    <property type="entry name" value="Cyt_P450_CS"/>
</dbReference>
<evidence type="ECO:0000256" key="7">
    <source>
        <dbReference type="SAM" id="Phobius"/>
    </source>
</evidence>
<evidence type="ECO:0000256" key="5">
    <source>
        <dbReference type="PIRSR" id="PIRSR602401-1"/>
    </source>
</evidence>
<evidence type="ECO:0000256" key="6">
    <source>
        <dbReference type="RuleBase" id="RU000461"/>
    </source>
</evidence>
<dbReference type="PANTHER" id="PTHR24305">
    <property type="entry name" value="CYTOCHROME P450"/>
    <property type="match status" value="1"/>
</dbReference>
<accession>A0A2T9Y4W6</accession>
<keyword evidence="5 6" id="KW-0349">Heme</keyword>
<dbReference type="SUPFAM" id="SSF48264">
    <property type="entry name" value="Cytochrome P450"/>
    <property type="match status" value="1"/>
</dbReference>
<dbReference type="GO" id="GO:0005506">
    <property type="term" value="F:iron ion binding"/>
    <property type="evidence" value="ECO:0007669"/>
    <property type="project" value="InterPro"/>
</dbReference>
<organism evidence="8 9">
    <name type="scientific">Furculomyces boomerangus</name>
    <dbReference type="NCBI Taxonomy" id="61424"/>
    <lineage>
        <taxon>Eukaryota</taxon>
        <taxon>Fungi</taxon>
        <taxon>Fungi incertae sedis</taxon>
        <taxon>Zoopagomycota</taxon>
        <taxon>Kickxellomycotina</taxon>
        <taxon>Harpellomycetes</taxon>
        <taxon>Harpellales</taxon>
        <taxon>Harpellaceae</taxon>
        <taxon>Furculomyces</taxon>
    </lineage>
</organism>
<dbReference type="EMBL" id="MBFT01000754">
    <property type="protein sequence ID" value="PVU87380.1"/>
    <property type="molecule type" value="Genomic_DNA"/>
</dbReference>
<name>A0A2T9Y4W6_9FUNG</name>
<gene>
    <name evidence="8" type="ORF">BB559_006070</name>
</gene>
<dbReference type="GO" id="GO:0004497">
    <property type="term" value="F:monooxygenase activity"/>
    <property type="evidence" value="ECO:0007669"/>
    <property type="project" value="UniProtKB-KW"/>
</dbReference>
<evidence type="ECO:0000256" key="3">
    <source>
        <dbReference type="ARBA" id="ARBA00023002"/>
    </source>
</evidence>
<dbReference type="OrthoDB" id="3934656at2759"/>
<reference evidence="8 9" key="1">
    <citation type="journal article" date="2018" name="MBio">
        <title>Comparative Genomics Reveals the Core Gene Toolbox for the Fungus-Insect Symbiosis.</title>
        <authorList>
            <person name="Wang Y."/>
            <person name="Stata M."/>
            <person name="Wang W."/>
            <person name="Stajich J.E."/>
            <person name="White M.M."/>
            <person name="Moncalvo J.M."/>
        </authorList>
    </citation>
    <scope>NUCLEOTIDE SEQUENCE [LARGE SCALE GENOMIC DNA]</scope>
    <source>
        <strain evidence="8 9">AUS-77-4</strain>
    </source>
</reference>
<dbReference type="Gene3D" id="1.10.630.10">
    <property type="entry name" value="Cytochrome P450"/>
    <property type="match status" value="1"/>
</dbReference>
<protein>
    <recommendedName>
        <fullName evidence="10">Cytochrome P450</fullName>
    </recommendedName>
</protein>
<evidence type="ECO:0000256" key="2">
    <source>
        <dbReference type="ARBA" id="ARBA00022723"/>
    </source>
</evidence>